<organism evidence="1 2">
    <name type="scientific">Paenibacillus woosongensis</name>
    <dbReference type="NCBI Taxonomy" id="307580"/>
    <lineage>
        <taxon>Bacteria</taxon>
        <taxon>Bacillati</taxon>
        <taxon>Bacillota</taxon>
        <taxon>Bacilli</taxon>
        <taxon>Bacillales</taxon>
        <taxon>Paenibacillaceae</taxon>
        <taxon>Paenibacillus</taxon>
    </lineage>
</organism>
<proteinExistence type="predicted"/>
<name>A0AA95I4S6_9BACL</name>
<sequence length="207" mass="23690">MGYKFATVKIADIDTLLNGEERDQLYRLLNLITDRRVENGKKYNRYLVINQDEQYAPAVLNLMKQQGHWENSDLELHPKNPIGVLCDIAHQNAVGKGWWDEDRSFGEIIALIHSEASEALEDYRNGHNPSEVWYEVKVAQDEEPFRMNCEGTPDPTWKLCGIPSELADIVIRVFDACGRYGIDLEKAISEKMAYNATRPQRHGGKVL</sequence>
<evidence type="ECO:0000313" key="1">
    <source>
        <dbReference type="EMBL" id="WHX50534.1"/>
    </source>
</evidence>
<dbReference type="CDD" id="cd11542">
    <property type="entry name" value="NTP-PPase_u5"/>
    <property type="match status" value="1"/>
</dbReference>
<protein>
    <submittedName>
        <fullName evidence="1">Uncharacterized protein</fullName>
    </submittedName>
</protein>
<dbReference type="Gene3D" id="1.10.287.1080">
    <property type="entry name" value="MazG-like"/>
    <property type="match status" value="1"/>
</dbReference>
<gene>
    <name evidence="1" type="ORF">QNH46_07765</name>
</gene>
<dbReference type="EMBL" id="CP126084">
    <property type="protein sequence ID" value="WHX50534.1"/>
    <property type="molecule type" value="Genomic_DNA"/>
</dbReference>
<dbReference type="Proteomes" id="UP001177943">
    <property type="component" value="Chromosome"/>
</dbReference>
<reference evidence="1" key="1">
    <citation type="submission" date="2023-05" db="EMBL/GenBank/DDBJ databases">
        <title>Comparative genomics of Bacillaceae isolates and their secondary metabolite potential.</title>
        <authorList>
            <person name="Song L."/>
            <person name="Nielsen L.J."/>
            <person name="Mohite O."/>
            <person name="Xu X."/>
            <person name="Weber T."/>
            <person name="Kovacs A.T."/>
        </authorList>
    </citation>
    <scope>NUCLEOTIDE SEQUENCE</scope>
    <source>
        <strain evidence="1">B2_4</strain>
    </source>
</reference>
<dbReference type="KEGG" id="pwn:QNH46_07765"/>
<evidence type="ECO:0000313" key="2">
    <source>
        <dbReference type="Proteomes" id="UP001177943"/>
    </source>
</evidence>
<dbReference type="AlphaFoldDB" id="A0AA95I4S6"/>
<dbReference type="SUPFAM" id="SSF101386">
    <property type="entry name" value="all-alpha NTP pyrophosphatases"/>
    <property type="match status" value="1"/>
</dbReference>
<accession>A0AA95I4S6</accession>